<keyword evidence="4 5" id="KW-0720">Serine protease</keyword>
<dbReference type="OrthoDB" id="9816306at2"/>
<evidence type="ECO:0000256" key="4">
    <source>
        <dbReference type="ARBA" id="ARBA00022825"/>
    </source>
</evidence>
<evidence type="ECO:0000256" key="1">
    <source>
        <dbReference type="ARBA" id="ARBA00011073"/>
    </source>
</evidence>
<dbReference type="RefSeq" id="WP_110812771.1">
    <property type="nucleotide sequence ID" value="NZ_QJTE01000001.1"/>
</dbReference>
<feature type="active site" description="Charge relay system" evidence="5">
    <location>
        <position position="177"/>
    </location>
</feature>
<dbReference type="InterPro" id="IPR023828">
    <property type="entry name" value="Peptidase_S8_Ser-AS"/>
</dbReference>
<dbReference type="PRINTS" id="PR00723">
    <property type="entry name" value="SUBTILISIN"/>
</dbReference>
<comment type="similarity">
    <text evidence="1 5">Belongs to the peptidase S8 family.</text>
</comment>
<gene>
    <name evidence="7" type="ORF">DFP88_101416</name>
</gene>
<dbReference type="GO" id="GO:0004252">
    <property type="term" value="F:serine-type endopeptidase activity"/>
    <property type="evidence" value="ECO:0007669"/>
    <property type="project" value="UniProtKB-UniRule"/>
</dbReference>
<sequence length="405" mass="41504">MPDDVILDALRPEPTGGLIVTFKPGVDTGRQERCLTDAAGSGLARYSASEADLPAMRARSRAVRLAETGIAILPGLPEAAQETAALRDRLLNDEAVAEIRPEFWMFAQDTAPAFADTAELTWGLAATGAALSQATGAGVRLCVLDTGIDAGHPDWQGRQITARSFVEGEGVQDRQGHGTHCAGTAAGRPAREGVPRYGVAPEAELFVGKVLNDSGAGQEGDILAGMLWGIEEGCAVISMSLGRSTRPGESYSLAYERLGALALEAGSLIVAAAGNESSRSFGLIAPVGAPADSPSIMAVAALDQALAVAEFSCGGITAGGGEVDIAAPGVGVFSCVPRPELYKKLRGTSMACPHVAGLAALWAASDPALRGRALWHMLTSSALPLPLPARDVGAGLAQAPRPPLS</sequence>
<dbReference type="GO" id="GO:0006508">
    <property type="term" value="P:proteolysis"/>
    <property type="evidence" value="ECO:0007669"/>
    <property type="project" value="UniProtKB-KW"/>
</dbReference>
<feature type="active site" description="Charge relay system" evidence="5">
    <location>
        <position position="145"/>
    </location>
</feature>
<accession>A0A318T5S2</accession>
<dbReference type="InterPro" id="IPR050131">
    <property type="entry name" value="Peptidase_S8_subtilisin-like"/>
</dbReference>
<evidence type="ECO:0000259" key="6">
    <source>
        <dbReference type="Pfam" id="PF00082"/>
    </source>
</evidence>
<dbReference type="EMBL" id="QJTE01000001">
    <property type="protein sequence ID" value="PYE85744.1"/>
    <property type="molecule type" value="Genomic_DNA"/>
</dbReference>
<dbReference type="Pfam" id="PF00082">
    <property type="entry name" value="Peptidase_S8"/>
    <property type="match status" value="1"/>
</dbReference>
<keyword evidence="3 5" id="KW-0378">Hydrolase</keyword>
<dbReference type="PANTHER" id="PTHR43806">
    <property type="entry name" value="PEPTIDASE S8"/>
    <property type="match status" value="1"/>
</dbReference>
<dbReference type="PROSITE" id="PS51892">
    <property type="entry name" value="SUBTILASE"/>
    <property type="match status" value="1"/>
</dbReference>
<comment type="caution">
    <text evidence="7">The sequence shown here is derived from an EMBL/GenBank/DDBJ whole genome shotgun (WGS) entry which is preliminary data.</text>
</comment>
<dbReference type="PROSITE" id="PS00138">
    <property type="entry name" value="SUBTILASE_SER"/>
    <property type="match status" value="1"/>
</dbReference>
<dbReference type="PROSITE" id="PS00137">
    <property type="entry name" value="SUBTILASE_HIS"/>
    <property type="match status" value="1"/>
</dbReference>
<protein>
    <submittedName>
        <fullName evidence="7">Subtilase family protein</fullName>
    </submittedName>
</protein>
<dbReference type="SUPFAM" id="SSF52743">
    <property type="entry name" value="Subtilisin-like"/>
    <property type="match status" value="1"/>
</dbReference>
<feature type="domain" description="Peptidase S8/S53" evidence="6">
    <location>
        <begin position="136"/>
        <end position="395"/>
    </location>
</feature>
<evidence type="ECO:0000313" key="8">
    <source>
        <dbReference type="Proteomes" id="UP000248311"/>
    </source>
</evidence>
<keyword evidence="2 5" id="KW-0645">Protease</keyword>
<dbReference type="InterPro" id="IPR036852">
    <property type="entry name" value="Peptidase_S8/S53_dom_sf"/>
</dbReference>
<dbReference type="Proteomes" id="UP000248311">
    <property type="component" value="Unassembled WGS sequence"/>
</dbReference>
<dbReference type="PANTHER" id="PTHR43806:SF11">
    <property type="entry name" value="CEREVISIN-RELATED"/>
    <property type="match status" value="1"/>
</dbReference>
<dbReference type="InterPro" id="IPR000209">
    <property type="entry name" value="Peptidase_S8/S53_dom"/>
</dbReference>
<dbReference type="AlphaFoldDB" id="A0A318T5S2"/>
<proteinExistence type="inferred from homology"/>
<feature type="active site" description="Charge relay system" evidence="5">
    <location>
        <position position="349"/>
    </location>
</feature>
<name>A0A318T5S2_9RHOB</name>
<evidence type="ECO:0000256" key="3">
    <source>
        <dbReference type="ARBA" id="ARBA00022801"/>
    </source>
</evidence>
<organism evidence="7 8">
    <name type="scientific">Pseudoroseicyclus aestuarii</name>
    <dbReference type="NCBI Taxonomy" id="1795041"/>
    <lineage>
        <taxon>Bacteria</taxon>
        <taxon>Pseudomonadati</taxon>
        <taxon>Pseudomonadota</taxon>
        <taxon>Alphaproteobacteria</taxon>
        <taxon>Rhodobacterales</taxon>
        <taxon>Paracoccaceae</taxon>
        <taxon>Pseudoroseicyclus</taxon>
    </lineage>
</organism>
<evidence type="ECO:0000256" key="5">
    <source>
        <dbReference type="PROSITE-ProRule" id="PRU01240"/>
    </source>
</evidence>
<evidence type="ECO:0000256" key="2">
    <source>
        <dbReference type="ARBA" id="ARBA00022670"/>
    </source>
</evidence>
<dbReference type="Gene3D" id="3.40.50.200">
    <property type="entry name" value="Peptidase S8/S53 domain"/>
    <property type="match status" value="1"/>
</dbReference>
<keyword evidence="8" id="KW-1185">Reference proteome</keyword>
<dbReference type="InterPro" id="IPR015500">
    <property type="entry name" value="Peptidase_S8_subtilisin-rel"/>
</dbReference>
<dbReference type="InterPro" id="IPR022398">
    <property type="entry name" value="Peptidase_S8_His-AS"/>
</dbReference>
<reference evidence="7 8" key="1">
    <citation type="submission" date="2018-06" db="EMBL/GenBank/DDBJ databases">
        <title>Genomic Encyclopedia of Type Strains, Phase III (KMG-III): the genomes of soil and plant-associated and newly described type strains.</title>
        <authorList>
            <person name="Whitman W."/>
        </authorList>
    </citation>
    <scope>NUCLEOTIDE SEQUENCE [LARGE SCALE GENOMIC DNA]</scope>
    <source>
        <strain evidence="7 8">CECT 9025</strain>
    </source>
</reference>
<evidence type="ECO:0000313" key="7">
    <source>
        <dbReference type="EMBL" id="PYE85744.1"/>
    </source>
</evidence>